<proteinExistence type="predicted"/>
<keyword evidence="1" id="KW-0472">Membrane</keyword>
<sequence length="259" mass="28245">MQRSQIFDRTARLLGNDGLRRLDDINVIIFGVGGVGSWAAETLVRTGVTHITLVDADNVAPSNINRQLPALASTVGQVKVDVLRQHLLDINPEASVTALHTLYNASTASSFNLEQYDYVIDAIDSLSDKALLILNASESMTGHRGMQLYSSMGAALKLDPSRIAVAEFWKVKGCPLAAALRRKFKKSGQFPAHKFKCVYSDELVPNSKEYEPVATDDGMAPMSFNKAVTNGSLMHITSIFGITLASLVIRDAISRHHTF</sequence>
<organism evidence="3 4">
    <name type="scientific">Duncaniella freteri</name>
    <dbReference type="NCBI Taxonomy" id="2530391"/>
    <lineage>
        <taxon>Bacteria</taxon>
        <taxon>Pseudomonadati</taxon>
        <taxon>Bacteroidota</taxon>
        <taxon>Bacteroidia</taxon>
        <taxon>Bacteroidales</taxon>
        <taxon>Muribaculaceae</taxon>
        <taxon>Duncaniella</taxon>
    </lineage>
</organism>
<dbReference type="PANTHER" id="PTHR43267:SF1">
    <property type="entry name" value="TRNA THREONYLCARBAMOYLADENOSINE DEHYDRATASE"/>
    <property type="match status" value="1"/>
</dbReference>
<gene>
    <name evidence="3" type="ORF">EZ315_07050</name>
</gene>
<dbReference type="InterPro" id="IPR000594">
    <property type="entry name" value="ThiF_NAD_FAD-bd"/>
</dbReference>
<dbReference type="Pfam" id="PF00899">
    <property type="entry name" value="ThiF"/>
    <property type="match status" value="1"/>
</dbReference>
<dbReference type="GeneID" id="82149546"/>
<evidence type="ECO:0000259" key="2">
    <source>
        <dbReference type="Pfam" id="PF00899"/>
    </source>
</evidence>
<dbReference type="GO" id="GO:0061503">
    <property type="term" value="F:tRNA threonylcarbamoyladenosine dehydratase"/>
    <property type="evidence" value="ECO:0007669"/>
    <property type="project" value="TreeGrafter"/>
</dbReference>
<dbReference type="EMBL" id="SJSA01000001">
    <property type="protein sequence ID" value="TGG40446.1"/>
    <property type="molecule type" value="Genomic_DNA"/>
</dbReference>
<dbReference type="InterPro" id="IPR035985">
    <property type="entry name" value="Ubiquitin-activating_enz"/>
</dbReference>
<protein>
    <submittedName>
        <fullName evidence="3">tRNA threonylcarbamoyladenosine dehydratase</fullName>
    </submittedName>
</protein>
<evidence type="ECO:0000313" key="4">
    <source>
        <dbReference type="Proteomes" id="UP000297635"/>
    </source>
</evidence>
<dbReference type="AlphaFoldDB" id="A0A4Z0V5H0"/>
<evidence type="ECO:0000256" key="1">
    <source>
        <dbReference type="SAM" id="Phobius"/>
    </source>
</evidence>
<reference evidence="3 4" key="1">
    <citation type="submission" date="2019-02" db="EMBL/GenBank/DDBJ databases">
        <title>Isolation and identification of novel species under the genus Muribaculum.</title>
        <authorList>
            <person name="Miyake S."/>
            <person name="Ding Y."/>
            <person name="Low A."/>
            <person name="Soh M."/>
            <person name="Seedorf H."/>
        </authorList>
    </citation>
    <scope>NUCLEOTIDE SEQUENCE [LARGE SCALE GENOMIC DNA]</scope>
    <source>
        <strain evidence="3 4">TLL-A3</strain>
    </source>
</reference>
<dbReference type="GO" id="GO:0008641">
    <property type="term" value="F:ubiquitin-like modifier activating enzyme activity"/>
    <property type="evidence" value="ECO:0007669"/>
    <property type="project" value="InterPro"/>
</dbReference>
<dbReference type="PANTHER" id="PTHR43267">
    <property type="entry name" value="TRNA THREONYLCARBAMOYLADENOSINE DEHYDRATASE"/>
    <property type="match status" value="1"/>
</dbReference>
<dbReference type="SUPFAM" id="SSF69572">
    <property type="entry name" value="Activating enzymes of the ubiquitin-like proteins"/>
    <property type="match status" value="1"/>
</dbReference>
<dbReference type="RefSeq" id="WP_135471459.1">
    <property type="nucleotide sequence ID" value="NZ_CASCNC010000009.1"/>
</dbReference>
<dbReference type="GO" id="GO:0061504">
    <property type="term" value="P:cyclic threonylcarbamoyladenosine biosynthetic process"/>
    <property type="evidence" value="ECO:0007669"/>
    <property type="project" value="TreeGrafter"/>
</dbReference>
<dbReference type="Proteomes" id="UP000297635">
    <property type="component" value="Unassembled WGS sequence"/>
</dbReference>
<feature type="domain" description="THIF-type NAD/FAD binding fold" evidence="2">
    <location>
        <begin position="9"/>
        <end position="132"/>
    </location>
</feature>
<feature type="transmembrane region" description="Helical" evidence="1">
    <location>
        <begin position="233"/>
        <end position="253"/>
    </location>
</feature>
<dbReference type="Gene3D" id="3.40.50.720">
    <property type="entry name" value="NAD(P)-binding Rossmann-like Domain"/>
    <property type="match status" value="1"/>
</dbReference>
<evidence type="ECO:0000313" key="3">
    <source>
        <dbReference type="EMBL" id="TGG40446.1"/>
    </source>
</evidence>
<comment type="caution">
    <text evidence="3">The sequence shown here is derived from an EMBL/GenBank/DDBJ whole genome shotgun (WGS) entry which is preliminary data.</text>
</comment>
<accession>A0A4Z0V5H0</accession>
<keyword evidence="4" id="KW-1185">Reference proteome</keyword>
<dbReference type="InterPro" id="IPR045886">
    <property type="entry name" value="ThiF/MoeB/HesA"/>
</dbReference>
<dbReference type="CDD" id="cd00755">
    <property type="entry name" value="YgdL_like"/>
    <property type="match status" value="1"/>
</dbReference>
<keyword evidence="1" id="KW-1133">Transmembrane helix</keyword>
<keyword evidence="1" id="KW-0812">Transmembrane</keyword>
<name>A0A4Z0V5H0_9BACT</name>